<proteinExistence type="predicted"/>
<dbReference type="OrthoDB" id="32134at2"/>
<dbReference type="SUPFAM" id="SSF52833">
    <property type="entry name" value="Thioredoxin-like"/>
    <property type="match status" value="1"/>
</dbReference>
<sequence length="162" mass="18113">MTVIKKLLVTLGVALGMVMFGATNMSTVEAQTTVPVEQETNITEEQYLSNVANLTPINGETLFEKLDSNEQFYLYVGYKECEYCRAFSPVLSKLSNDTSIPIYYFDLDQSFTPEMIEKVMDYLQNKLQMTGTPTVAYYNNGSLSKTFAGSNVTEQELLEAAS</sequence>
<accession>A0A5R9BW89</accession>
<organism evidence="2 3">
    <name type="scientific">Pediococcus stilesii</name>
    <dbReference type="NCBI Taxonomy" id="331679"/>
    <lineage>
        <taxon>Bacteria</taxon>
        <taxon>Bacillati</taxon>
        <taxon>Bacillota</taxon>
        <taxon>Bacilli</taxon>
        <taxon>Lactobacillales</taxon>
        <taxon>Lactobacillaceae</taxon>
        <taxon>Pediococcus</taxon>
    </lineage>
</organism>
<evidence type="ECO:0008006" key="4">
    <source>
        <dbReference type="Google" id="ProtNLM"/>
    </source>
</evidence>
<evidence type="ECO:0000313" key="2">
    <source>
        <dbReference type="EMBL" id="TLQ04271.1"/>
    </source>
</evidence>
<dbReference type="InterPro" id="IPR046698">
    <property type="entry name" value="PedC-like"/>
</dbReference>
<keyword evidence="1" id="KW-0732">Signal</keyword>
<dbReference type="CDD" id="cd02947">
    <property type="entry name" value="TRX_family"/>
    <property type="match status" value="1"/>
</dbReference>
<name>A0A5R9BW89_9LACO</name>
<gene>
    <name evidence="2" type="ORF">FEZ51_05570</name>
</gene>
<dbReference type="AlphaFoldDB" id="A0A5R9BW89"/>
<dbReference type="EMBL" id="VBTH01000008">
    <property type="protein sequence ID" value="TLQ04271.1"/>
    <property type="molecule type" value="Genomic_DNA"/>
</dbReference>
<reference evidence="2 3" key="1">
    <citation type="submission" date="2019-05" db="EMBL/GenBank/DDBJ databases">
        <title>The metagenome of a microbial culture collection derived from dairy environment covers the genomic content of the human microbiome.</title>
        <authorList>
            <person name="Roder T."/>
            <person name="Wuthrich D."/>
            <person name="Sattari Z."/>
            <person name="Von Ah U."/>
            <person name="Bar C."/>
            <person name="Ronchi F."/>
            <person name="Macpherson A.J."/>
            <person name="Ganal-Vonarburg S.C."/>
            <person name="Bruggmann R."/>
            <person name="Vergeres G."/>
        </authorList>
    </citation>
    <scope>NUCLEOTIDE SEQUENCE [LARGE SCALE GENOMIC DNA]</scope>
    <source>
        <strain evidence="2 3">FAM 18815</strain>
    </source>
</reference>
<dbReference type="Proteomes" id="UP000305541">
    <property type="component" value="Unassembled WGS sequence"/>
</dbReference>
<feature type="chain" id="PRO_5024434786" description="Bacteriocin transport accessory protein" evidence="1">
    <location>
        <begin position="31"/>
        <end position="162"/>
    </location>
</feature>
<dbReference type="InterPro" id="IPR036249">
    <property type="entry name" value="Thioredoxin-like_sf"/>
</dbReference>
<evidence type="ECO:0000256" key="1">
    <source>
        <dbReference type="SAM" id="SignalP"/>
    </source>
</evidence>
<comment type="caution">
    <text evidence="2">The sequence shown here is derived from an EMBL/GenBank/DDBJ whole genome shotgun (WGS) entry which is preliminary data.</text>
</comment>
<dbReference type="Gene3D" id="3.40.30.10">
    <property type="entry name" value="Glutaredoxin"/>
    <property type="match status" value="1"/>
</dbReference>
<protein>
    <recommendedName>
        <fullName evidence="4">Bacteriocin transport accessory protein</fullName>
    </recommendedName>
</protein>
<feature type="signal peptide" evidence="1">
    <location>
        <begin position="1"/>
        <end position="30"/>
    </location>
</feature>
<dbReference type="Pfam" id="PF20207">
    <property type="entry name" value="DUF6568"/>
    <property type="match status" value="1"/>
</dbReference>
<evidence type="ECO:0000313" key="3">
    <source>
        <dbReference type="Proteomes" id="UP000305541"/>
    </source>
</evidence>